<dbReference type="PANTHER" id="PTHR37467">
    <property type="entry name" value="EXPORTED CALCIUM-BINDING GLYCOPROTEIN-RELATED"/>
    <property type="match status" value="1"/>
</dbReference>
<feature type="region of interest" description="Disordered" evidence="5">
    <location>
        <begin position="139"/>
        <end position="168"/>
    </location>
</feature>
<gene>
    <name evidence="6" type="ORF">GHT06_003266</name>
</gene>
<evidence type="ECO:0000313" key="7">
    <source>
        <dbReference type="Proteomes" id="UP000820818"/>
    </source>
</evidence>
<dbReference type="AlphaFoldDB" id="A0AAD5KUD4"/>
<dbReference type="InterPro" id="IPR059100">
    <property type="entry name" value="TSP3_bac"/>
</dbReference>
<dbReference type="InterPro" id="IPR028974">
    <property type="entry name" value="TSP_type-3_rpt"/>
</dbReference>
<evidence type="ECO:0000256" key="2">
    <source>
        <dbReference type="ARBA" id="ARBA00022525"/>
    </source>
</evidence>
<evidence type="ECO:0000256" key="3">
    <source>
        <dbReference type="ARBA" id="ARBA00022729"/>
    </source>
</evidence>
<feature type="region of interest" description="Disordered" evidence="5">
    <location>
        <begin position="676"/>
        <end position="707"/>
    </location>
</feature>
<evidence type="ECO:0000256" key="5">
    <source>
        <dbReference type="SAM" id="MobiDB-lite"/>
    </source>
</evidence>
<proteinExistence type="predicted"/>
<accession>A0AAD5KUD4</accession>
<keyword evidence="4" id="KW-0106">Calcium</keyword>
<feature type="region of interest" description="Disordered" evidence="5">
    <location>
        <begin position="561"/>
        <end position="584"/>
    </location>
</feature>
<feature type="region of interest" description="Disordered" evidence="5">
    <location>
        <begin position="477"/>
        <end position="525"/>
    </location>
</feature>
<keyword evidence="7" id="KW-1185">Reference proteome</keyword>
<feature type="region of interest" description="Disordered" evidence="5">
    <location>
        <begin position="348"/>
        <end position="455"/>
    </location>
</feature>
<keyword evidence="2" id="KW-0964">Secreted</keyword>
<evidence type="ECO:0000256" key="4">
    <source>
        <dbReference type="ARBA" id="ARBA00022837"/>
    </source>
</evidence>
<feature type="compositionally biased region" description="Polar residues" evidence="5">
    <location>
        <begin position="493"/>
        <end position="506"/>
    </location>
</feature>
<feature type="region of interest" description="Disordered" evidence="5">
    <location>
        <begin position="83"/>
        <end position="108"/>
    </location>
</feature>
<dbReference type="PANTHER" id="PTHR37467:SF1">
    <property type="entry name" value="EXPORTED CALCIUM-BINDING GLYCOPROTEIN"/>
    <property type="match status" value="1"/>
</dbReference>
<feature type="compositionally biased region" description="Polar residues" evidence="5">
    <location>
        <begin position="420"/>
        <end position="431"/>
    </location>
</feature>
<dbReference type="Proteomes" id="UP000820818">
    <property type="component" value="Unassembled WGS sequence"/>
</dbReference>
<feature type="compositionally biased region" description="Acidic residues" evidence="5">
    <location>
        <begin position="509"/>
        <end position="518"/>
    </location>
</feature>
<comment type="caution">
    <text evidence="6">The sequence shown here is derived from an EMBL/GenBank/DDBJ whole genome shotgun (WGS) entry which is preliminary data.</text>
</comment>
<comment type="subcellular location">
    <subcellularLocation>
        <location evidence="1">Secreted</location>
    </subcellularLocation>
</comment>
<reference evidence="6" key="1">
    <citation type="submission" date="2022-05" db="EMBL/GenBank/DDBJ databases">
        <title>A multi-omics perspective on studying reproductive biology in Daphnia sinensis.</title>
        <authorList>
            <person name="Jia J."/>
        </authorList>
    </citation>
    <scope>NUCLEOTIDE SEQUENCE</scope>
    <source>
        <strain evidence="6">WSL</strain>
    </source>
</reference>
<name>A0AAD5KUD4_9CRUS</name>
<feature type="region of interest" description="Disordered" evidence="5">
    <location>
        <begin position="19"/>
        <end position="40"/>
    </location>
</feature>
<keyword evidence="3" id="KW-0732">Signal</keyword>
<dbReference type="EMBL" id="WJBH02000194">
    <property type="protein sequence ID" value="KAI9550001.1"/>
    <property type="molecule type" value="Genomic_DNA"/>
</dbReference>
<sequence length="907" mass="93837">MRYVMVPFVQATVTFSVVGKDTDGDGVSDAQEAKDGTDPNDPCSYLILSQDINVVGDTWKNADCDNDGVSNGQEIILGIDPWNIDSDGDGVPDGTEVADGTSPSDPCDYDADSQTLANVSSDWKALDCDEDGLTNEEELAAGTDPQEADTDGDGNSDGTDPHPLVPTATDDVTSVKAVNILANDDYLPGENTTITIVPTGTTAAGTIAVNPITGELKYIPTAGETDQTVTIVYEVCNGTVCDTASITINVVGVDTDGDGVSDAKELANGTDPNDPCSYNLADQSIQVVSEAWLALDCDGDGVTNGSEIIFGTNPKDGCDYEPANQDPTLVSAAWKSADCDSDGLNNATVGINPNGVKTDPLDADTDGDGVSDAQEAIDGTNPNNGCDYNQQPKWSKADCDNDGLTNGEELTGIDDPLTTADPNGVTTNPLNADTDGDGVSDAQEALDGTNPNNGCDYNPLSQVASNVSTAWSNGDCDNDGLTNGEELTGIDNPATTANPKGITTNPLDADTDNDEAIDGTDPNDSCDYRAASQDLTKVGSEWNNADCDNDGLTNAEEVTGIDDPATPADPDGIATNPLDTDTDGDGVSDAQEAIDGTDPTDVCDYNVSSQDLTKVEVTGIDDPSTPANPAGITTNPLDADTDGDGVSDAQEAIDGTNPNDVCDYRAASQDLTKVGSEWNSEDCDGTNPLNADTDGDWNPDNTDPNPKVPTATNDTVKAIEGFTIKANILANDDYLPNDGNTITQKGGTAAGVVSFDPLTGIMTYEPVAGETNVTIIYEVCQGTVCATATVTISIDKDTDGDGVGDAQEAIDGTSLTDPCDYNPANQLVDYVSDSWKDLDCDGTDPLNVDTDGDGVPDNLDKCPLVPGFNGMGCPITTDLNVTDINVPVKGSVATNDVVPAGQLMVLQ</sequence>
<evidence type="ECO:0000256" key="1">
    <source>
        <dbReference type="ARBA" id="ARBA00004613"/>
    </source>
</evidence>
<dbReference type="Gene3D" id="4.10.1080.10">
    <property type="entry name" value="TSP type-3 repeat"/>
    <property type="match status" value="1"/>
</dbReference>
<dbReference type="GO" id="GO:0005509">
    <property type="term" value="F:calcium ion binding"/>
    <property type="evidence" value="ECO:0007669"/>
    <property type="project" value="InterPro"/>
</dbReference>
<feature type="compositionally biased region" description="Polar residues" evidence="5">
    <location>
        <begin position="380"/>
        <end position="393"/>
    </location>
</feature>
<protein>
    <submittedName>
        <fullName evidence="6">Uncharacterized protein</fullName>
    </submittedName>
</protein>
<dbReference type="InterPro" id="IPR053180">
    <property type="entry name" value="Ca-binding_acidic-repeat"/>
</dbReference>
<organism evidence="6 7">
    <name type="scientific">Daphnia sinensis</name>
    <dbReference type="NCBI Taxonomy" id="1820382"/>
    <lineage>
        <taxon>Eukaryota</taxon>
        <taxon>Metazoa</taxon>
        <taxon>Ecdysozoa</taxon>
        <taxon>Arthropoda</taxon>
        <taxon>Crustacea</taxon>
        <taxon>Branchiopoda</taxon>
        <taxon>Diplostraca</taxon>
        <taxon>Cladocera</taxon>
        <taxon>Anomopoda</taxon>
        <taxon>Daphniidae</taxon>
        <taxon>Daphnia</taxon>
        <taxon>Daphnia similis group</taxon>
    </lineage>
</organism>
<dbReference type="Pfam" id="PF18884">
    <property type="entry name" value="TSP3_bac"/>
    <property type="match status" value="13"/>
</dbReference>
<evidence type="ECO:0000313" key="6">
    <source>
        <dbReference type="EMBL" id="KAI9550001.1"/>
    </source>
</evidence>